<gene>
    <name evidence="2" type="ORF">TSAR_012114</name>
</gene>
<evidence type="ECO:0000313" key="2">
    <source>
        <dbReference type="EMBL" id="OXU26622.1"/>
    </source>
</evidence>
<evidence type="ECO:0000313" key="3">
    <source>
        <dbReference type="Proteomes" id="UP000215335"/>
    </source>
</evidence>
<proteinExistence type="predicted"/>
<accession>A0A232F7P8</accession>
<dbReference type="AlphaFoldDB" id="A0A232F7P8"/>
<protein>
    <submittedName>
        <fullName evidence="2">Uncharacterized protein</fullName>
    </submittedName>
</protein>
<feature type="region of interest" description="Disordered" evidence="1">
    <location>
        <begin position="131"/>
        <end position="169"/>
    </location>
</feature>
<organism evidence="2 3">
    <name type="scientific">Trichomalopsis sarcophagae</name>
    <dbReference type="NCBI Taxonomy" id="543379"/>
    <lineage>
        <taxon>Eukaryota</taxon>
        <taxon>Metazoa</taxon>
        <taxon>Ecdysozoa</taxon>
        <taxon>Arthropoda</taxon>
        <taxon>Hexapoda</taxon>
        <taxon>Insecta</taxon>
        <taxon>Pterygota</taxon>
        <taxon>Neoptera</taxon>
        <taxon>Endopterygota</taxon>
        <taxon>Hymenoptera</taxon>
        <taxon>Apocrita</taxon>
        <taxon>Proctotrupomorpha</taxon>
        <taxon>Chalcidoidea</taxon>
        <taxon>Pteromalidae</taxon>
        <taxon>Pteromalinae</taxon>
        <taxon>Trichomalopsis</taxon>
    </lineage>
</organism>
<reference evidence="2 3" key="1">
    <citation type="journal article" date="2017" name="Curr. Biol.">
        <title>The Evolution of Venom by Co-option of Single-Copy Genes.</title>
        <authorList>
            <person name="Martinson E.O."/>
            <person name="Mrinalini"/>
            <person name="Kelkar Y.D."/>
            <person name="Chang C.H."/>
            <person name="Werren J.H."/>
        </authorList>
    </citation>
    <scope>NUCLEOTIDE SEQUENCE [LARGE SCALE GENOMIC DNA]</scope>
    <source>
        <strain evidence="2 3">Alberta</strain>
        <tissue evidence="2">Whole body</tissue>
    </source>
</reference>
<feature type="compositionally biased region" description="Acidic residues" evidence="1">
    <location>
        <begin position="148"/>
        <end position="163"/>
    </location>
</feature>
<keyword evidence="3" id="KW-1185">Reference proteome</keyword>
<comment type="caution">
    <text evidence="2">The sequence shown here is derived from an EMBL/GenBank/DDBJ whole genome shotgun (WGS) entry which is preliminary data.</text>
</comment>
<name>A0A232F7P8_9HYME</name>
<dbReference type="Proteomes" id="UP000215335">
    <property type="component" value="Unassembled WGS sequence"/>
</dbReference>
<evidence type="ECO:0000256" key="1">
    <source>
        <dbReference type="SAM" id="MobiDB-lite"/>
    </source>
</evidence>
<dbReference type="EMBL" id="NNAY01000766">
    <property type="protein sequence ID" value="OXU26622.1"/>
    <property type="molecule type" value="Genomic_DNA"/>
</dbReference>
<sequence>MSGDNDGEYTFKWFEGPETPETVKEIIMLSENPQVESTKNSIEEFVCEIYATTKNKLRNVKKVNEARSCIFGQSYGMIDDMEAFKKKVVSFDASNLPPCLRELEQQILRTAYWFEGPETPETVKEIIMPSENSQESIEDNENLHRVDDDFDDDDDDDDNDDGQSDVGIDININTEYEEIVSEEIKVMLAFTLILNMKK</sequence>